<keyword evidence="4" id="KW-1185">Reference proteome</keyword>
<proteinExistence type="predicted"/>
<evidence type="ECO:0000313" key="3">
    <source>
        <dbReference type="EMBL" id="KEI68983.1"/>
    </source>
</evidence>
<dbReference type="Proteomes" id="UP000027395">
    <property type="component" value="Chromosome"/>
</dbReference>
<name>A0A073CMM2_PLAA1</name>
<evidence type="ECO:0000259" key="2">
    <source>
        <dbReference type="Pfam" id="PF07176"/>
    </source>
</evidence>
<evidence type="ECO:0000256" key="1">
    <source>
        <dbReference type="SAM" id="Phobius"/>
    </source>
</evidence>
<evidence type="ECO:0000313" key="4">
    <source>
        <dbReference type="Proteomes" id="UP000027395"/>
    </source>
</evidence>
<dbReference type="EMBL" id="CM002803">
    <property type="protein sequence ID" value="KEI68983.1"/>
    <property type="molecule type" value="Genomic_DNA"/>
</dbReference>
<dbReference type="PATRIC" id="fig|388467.6.peg.4243"/>
<feature type="transmembrane region" description="Helical" evidence="1">
    <location>
        <begin position="31"/>
        <end position="50"/>
    </location>
</feature>
<keyword evidence="1" id="KW-0472">Membrane</keyword>
<dbReference type="HOGENOM" id="CLU_1286570_0_0_3"/>
<accession>A0A073CMM2</accession>
<dbReference type="Pfam" id="PF07176">
    <property type="entry name" value="DUF1400"/>
    <property type="match status" value="1"/>
</dbReference>
<reference evidence="3 4" key="1">
    <citation type="journal article" date="2014" name="Appl. Environ. Microbiol.">
        <title>Elucidation of insertion elements encoded on plasmids and in vitro construction of shuttle vectors from the toxic cyanobacterium Planktothrix.</title>
        <authorList>
            <person name="Christiansen G."/>
            <person name="Goesmann A."/>
            <person name="Kurmayer R."/>
        </authorList>
    </citation>
    <scope>NUCLEOTIDE SEQUENCE [LARGE SCALE GENOMIC DNA]</scope>
    <source>
        <strain evidence="3 4">NIVA-CYA 126/8</strain>
    </source>
</reference>
<keyword evidence="1" id="KW-1133">Transmembrane helix</keyword>
<protein>
    <recommendedName>
        <fullName evidence="2">DUF1400 domain-containing protein</fullName>
    </recommendedName>
</protein>
<sequence>MRKEQMNSNSGRWFRGIRNPYQFFTQGLSKYISLGLAIVLGLTISLGIFAQPSPAIDELRLIYGPANISLATADLQTFAQTGEQSNQLRSMITLAKLTPDQVEQFQKALNFSVKIPNNVVNDLLDSTYGRLLVGAFNQFVSSGSTIDIAVDKVITALRESAGDGQLSILELVLSYRGITAITVNVQNLINLYNDVYALGDQAIAFLKAQPAVQMRLCK</sequence>
<feature type="domain" description="DUF1400" evidence="2">
    <location>
        <begin position="57"/>
        <end position="175"/>
    </location>
</feature>
<dbReference type="InterPro" id="IPR010802">
    <property type="entry name" value="DUF1400"/>
</dbReference>
<dbReference type="STRING" id="388467.A19Y_4305"/>
<dbReference type="eggNOG" id="ENOG5030HEY">
    <property type="taxonomic scope" value="Bacteria"/>
</dbReference>
<keyword evidence="1" id="KW-0812">Transmembrane</keyword>
<dbReference type="AlphaFoldDB" id="A0A073CMM2"/>
<organism evidence="3 4">
    <name type="scientific">Planktothrix agardhii (strain NIVA-CYA 126/8)</name>
    <dbReference type="NCBI Taxonomy" id="388467"/>
    <lineage>
        <taxon>Bacteria</taxon>
        <taxon>Bacillati</taxon>
        <taxon>Cyanobacteriota</taxon>
        <taxon>Cyanophyceae</taxon>
        <taxon>Oscillatoriophycideae</taxon>
        <taxon>Oscillatoriales</taxon>
        <taxon>Microcoleaceae</taxon>
        <taxon>Planktothrix</taxon>
    </lineage>
</organism>
<gene>
    <name evidence="3" type="ORF">A19Y_4305</name>
</gene>